<dbReference type="EMBL" id="JBHMAG010000018">
    <property type="protein sequence ID" value="MFB9755803.1"/>
    <property type="molecule type" value="Genomic_DNA"/>
</dbReference>
<protein>
    <submittedName>
        <fullName evidence="2">DUF6760 family protein</fullName>
    </submittedName>
</protein>
<evidence type="ECO:0000313" key="3">
    <source>
        <dbReference type="Proteomes" id="UP001589619"/>
    </source>
</evidence>
<proteinExistence type="predicted"/>
<name>A0ABV5W5N5_9BACL</name>
<dbReference type="Proteomes" id="UP001589619">
    <property type="component" value="Unassembled WGS sequence"/>
</dbReference>
<organism evidence="2 3">
    <name type="scientific">Paenibacillus hodogayensis</name>
    <dbReference type="NCBI Taxonomy" id="279208"/>
    <lineage>
        <taxon>Bacteria</taxon>
        <taxon>Bacillati</taxon>
        <taxon>Bacillota</taxon>
        <taxon>Bacilli</taxon>
        <taxon>Bacillales</taxon>
        <taxon>Paenibacillaceae</taxon>
        <taxon>Paenibacillus</taxon>
    </lineage>
</organism>
<evidence type="ECO:0000313" key="2">
    <source>
        <dbReference type="EMBL" id="MFB9755803.1"/>
    </source>
</evidence>
<accession>A0ABV5W5N5</accession>
<reference evidence="2 3" key="1">
    <citation type="submission" date="2024-09" db="EMBL/GenBank/DDBJ databases">
        <authorList>
            <person name="Sun Q."/>
            <person name="Mori K."/>
        </authorList>
    </citation>
    <scope>NUCLEOTIDE SEQUENCE [LARGE SCALE GENOMIC DNA]</scope>
    <source>
        <strain evidence="2 3">JCM 12520</strain>
    </source>
</reference>
<sequence>MRCGCVFFGRDGGGITGYPIDKIYEEASFIAYYFHWPHEQIMSLEHRERRRWCEEISKINRNLNDDGQEKQANPFDVFNKRW</sequence>
<dbReference type="Pfam" id="PF20546">
    <property type="entry name" value="DUF6760"/>
    <property type="match status" value="1"/>
</dbReference>
<gene>
    <name evidence="2" type="ORF">ACFFNY_29835</name>
</gene>
<keyword evidence="3" id="KW-1185">Reference proteome</keyword>
<dbReference type="RefSeq" id="WP_344908966.1">
    <property type="nucleotide sequence ID" value="NZ_BAAAYO010000006.1"/>
</dbReference>
<feature type="domain" description="DUF6760" evidence="1">
    <location>
        <begin position="20"/>
        <end position="76"/>
    </location>
</feature>
<dbReference type="InterPro" id="IPR046648">
    <property type="entry name" value="DUF6760"/>
</dbReference>
<comment type="caution">
    <text evidence="2">The sequence shown here is derived from an EMBL/GenBank/DDBJ whole genome shotgun (WGS) entry which is preliminary data.</text>
</comment>
<evidence type="ECO:0000259" key="1">
    <source>
        <dbReference type="Pfam" id="PF20546"/>
    </source>
</evidence>